<dbReference type="InterPro" id="IPR005024">
    <property type="entry name" value="Snf7_fam"/>
</dbReference>
<dbReference type="AlphaFoldDB" id="A9UVZ0"/>
<dbReference type="Proteomes" id="UP000001357">
    <property type="component" value="Unassembled WGS sequence"/>
</dbReference>
<protein>
    <recommendedName>
        <fullName evidence="7">Charged multivesicular body protein 5</fullName>
    </recommendedName>
</protein>
<keyword evidence="6" id="KW-1185">Reference proteome</keyword>
<feature type="region of interest" description="Disordered" evidence="4">
    <location>
        <begin position="1"/>
        <end position="21"/>
    </location>
</feature>
<sequence length="219" mass="24519">MNRLFGSKKPKEPAPSLTDMVASADSRAESIEKKIAKLDIELNKYKKQIQQLKGKPGEKMVRQRAMRVLKQKRTYENQLGQVQQQSFNMEQQNFAIQSLQDTQHTVAAMKEGAKAMKTQFKKLNVSQIEDIQDELEDLMEDQNEIQEILARSYGMDDIDEGDLDAELDMLGELDDLDLGEDFSLDDMASVPTATPNANPANGQADAVGVDEFGLPLIPN</sequence>
<evidence type="ECO:0000256" key="4">
    <source>
        <dbReference type="SAM" id="MobiDB-lite"/>
    </source>
</evidence>
<feature type="region of interest" description="Disordered" evidence="4">
    <location>
        <begin position="186"/>
        <end position="205"/>
    </location>
</feature>
<dbReference type="OMA" id="GVKQMQK"/>
<dbReference type="InParanoid" id="A9UVZ0"/>
<reference evidence="5 6" key="1">
    <citation type="journal article" date="2008" name="Nature">
        <title>The genome of the choanoflagellate Monosiga brevicollis and the origin of metazoans.</title>
        <authorList>
            <consortium name="JGI Sequencing"/>
            <person name="King N."/>
            <person name="Westbrook M.J."/>
            <person name="Young S.L."/>
            <person name="Kuo A."/>
            <person name="Abedin M."/>
            <person name="Chapman J."/>
            <person name="Fairclough S."/>
            <person name="Hellsten U."/>
            <person name="Isogai Y."/>
            <person name="Letunic I."/>
            <person name="Marr M."/>
            <person name="Pincus D."/>
            <person name="Putnam N."/>
            <person name="Rokas A."/>
            <person name="Wright K.J."/>
            <person name="Zuzow R."/>
            <person name="Dirks W."/>
            <person name="Good M."/>
            <person name="Goodstein D."/>
            <person name="Lemons D."/>
            <person name="Li W."/>
            <person name="Lyons J.B."/>
            <person name="Morris A."/>
            <person name="Nichols S."/>
            <person name="Richter D.J."/>
            <person name="Salamov A."/>
            <person name="Bork P."/>
            <person name="Lim W.A."/>
            <person name="Manning G."/>
            <person name="Miller W.T."/>
            <person name="McGinnis W."/>
            <person name="Shapiro H."/>
            <person name="Tjian R."/>
            <person name="Grigoriev I.V."/>
            <person name="Rokhsar D."/>
        </authorList>
    </citation>
    <scope>NUCLEOTIDE SEQUENCE [LARGE SCALE GENOMIC DNA]</scope>
    <source>
        <strain evidence="6">MX1 / ATCC 50154</strain>
    </source>
</reference>
<feature type="coiled-coil region" evidence="3">
    <location>
        <begin position="21"/>
        <end position="85"/>
    </location>
</feature>
<dbReference type="GeneID" id="5889911"/>
<feature type="coiled-coil region" evidence="3">
    <location>
        <begin position="121"/>
        <end position="151"/>
    </location>
</feature>
<dbReference type="PANTHER" id="PTHR22761:SF12">
    <property type="entry name" value="CHARGED MULTIVESICULAR BODY PROTEIN 5"/>
    <property type="match status" value="1"/>
</dbReference>
<dbReference type="GO" id="GO:0005771">
    <property type="term" value="C:multivesicular body"/>
    <property type="evidence" value="ECO:0000318"/>
    <property type="project" value="GO_Central"/>
</dbReference>
<accession>A9UVZ0</accession>
<dbReference type="STRING" id="81824.A9UVZ0"/>
<dbReference type="GO" id="GO:0032511">
    <property type="term" value="P:late endosome to vacuole transport via multivesicular body sorting pathway"/>
    <property type="evidence" value="ECO:0000318"/>
    <property type="project" value="GO_Central"/>
</dbReference>
<comment type="similarity">
    <text evidence="1">Belongs to the SNF7 family.</text>
</comment>
<evidence type="ECO:0008006" key="7">
    <source>
        <dbReference type="Google" id="ProtNLM"/>
    </source>
</evidence>
<evidence type="ECO:0000256" key="1">
    <source>
        <dbReference type="ARBA" id="ARBA00006190"/>
    </source>
</evidence>
<dbReference type="RefSeq" id="XP_001744523.1">
    <property type="nucleotide sequence ID" value="XM_001744471.1"/>
</dbReference>
<evidence type="ECO:0000256" key="3">
    <source>
        <dbReference type="SAM" id="Coils"/>
    </source>
</evidence>
<evidence type="ECO:0000313" key="5">
    <source>
        <dbReference type="EMBL" id="EDQ90472.1"/>
    </source>
</evidence>
<dbReference type="eggNOG" id="KOG1655">
    <property type="taxonomic scope" value="Eukaryota"/>
</dbReference>
<evidence type="ECO:0000256" key="2">
    <source>
        <dbReference type="ARBA" id="ARBA00023054"/>
    </source>
</evidence>
<dbReference type="GO" id="GO:0006900">
    <property type="term" value="P:vesicle budding from membrane"/>
    <property type="evidence" value="ECO:0000318"/>
    <property type="project" value="GO_Central"/>
</dbReference>
<dbReference type="Gene3D" id="6.10.250.1710">
    <property type="match status" value="1"/>
</dbReference>
<dbReference type="FunCoup" id="A9UVZ0">
    <property type="interactions" value="1449"/>
</dbReference>
<dbReference type="KEGG" id="mbr:MONBRDRAFT_24288"/>
<name>A9UVZ0_MONBE</name>
<dbReference type="PANTHER" id="PTHR22761">
    <property type="entry name" value="CHARGED MULTIVESICULAR BODY PROTEIN"/>
    <property type="match status" value="1"/>
</dbReference>
<dbReference type="Gene3D" id="1.10.287.1060">
    <property type="entry name" value="ESAT-6-like"/>
    <property type="match status" value="1"/>
</dbReference>
<dbReference type="EMBL" id="CH991547">
    <property type="protein sequence ID" value="EDQ90472.1"/>
    <property type="molecule type" value="Genomic_DNA"/>
</dbReference>
<keyword evidence="2 3" id="KW-0175">Coiled coil</keyword>
<feature type="compositionally biased region" description="Polar residues" evidence="4">
    <location>
        <begin position="191"/>
        <end position="201"/>
    </location>
</feature>
<organism evidence="5 6">
    <name type="scientific">Monosiga brevicollis</name>
    <name type="common">Choanoflagellate</name>
    <dbReference type="NCBI Taxonomy" id="81824"/>
    <lineage>
        <taxon>Eukaryota</taxon>
        <taxon>Choanoflagellata</taxon>
        <taxon>Craspedida</taxon>
        <taxon>Salpingoecidae</taxon>
        <taxon>Monosiga</taxon>
    </lineage>
</organism>
<evidence type="ECO:0000313" key="6">
    <source>
        <dbReference type="Proteomes" id="UP000001357"/>
    </source>
</evidence>
<gene>
    <name evidence="5" type="ORF">MONBRDRAFT_24288</name>
</gene>
<dbReference type="Pfam" id="PF03357">
    <property type="entry name" value="Snf7"/>
    <property type="match status" value="1"/>
</dbReference>
<proteinExistence type="inferred from homology"/>